<dbReference type="InterPro" id="IPR043244">
    <property type="entry name" value="BOD1L1"/>
</dbReference>
<sequence>MKVSQGKNGNKVVRKIAELGLPPEENKSEIKIEKEHKRRMSASFQLEIIQPDVEGKSQFERAETSPEEPQKQRNVLKNEKHIKKDESETPGFKNVLKKEARPSKEKNEKERSLSEDKSLMKYKCKGDNIQKANENVENVPSEKNLRNEETVVKNNQQAKVMPDDKTEKKNKHRSERKASMNSKEMKNISEKSEIIRKENRKERQLSTEKLKAEYKSRKFLNDSRPPKESQSVSKMNVSSITSKRNEEEKHDAESSNLDHILRQGDNLHKVRRRSKSGLEERIILKPMSKSYNKSAKVPESELQESLSKQESVQKLDKDKHSEDCDPDKQSKFKQEMKFFEENSTELEIESEAHSLSSFQKDSNHKVKGQLGEKMRERSKSEKYLSTSRLERRLSAGNHKSKNFKSNNKDMKKKEDEGKSEDKSIKEIENNAKMPENLHTEKKPIKRLNDHRKVNTLIQEIDTTEEKVVTSPFISFQKTAGHLLNSDQTQEPMEECCNVIHNQQSQIEEENSNNFQGKAGLKNIVKDQIHHDLSSEFSKSLYSNFSNFEEKVEVFSTKEINVSSGNFKQIPKNISCFEKEHHVNAAYEETDHILSDAAHENEKLKFHGMTEDGHGPKDLTSRGHRSWKSSSSIKSLTRECAHQKSIDTDLPENTEPSNNGSKEGSLKSPCVKYTISDSPTLAVKMKFYDNILLNENMKDDTANIRIKNSEDTIHLPSKLIPRKKISAVAGIQEIPRQRRTGSASTSILESDNLIGSASTNKSSNQYVLVNLEKIEKDHFSEDIAEYKLKTDKGQSTSNLVELSSGSVPKNAPEKKMKVSTLIKGGDDLKEVAEDNNESSIVGSSVEGSHCIVSHSSMETDANVIGTSTERPTGNPAITGHIREIQGDEDISNLLTEGEAIITCSEEQRNTYLSCASIEADEGFTLSPWIESKENTHSVTEKAIGEWTVTTAEESVAIMEELAICESSSTSTKEKESGECTVNYVEESTKKAVNGRREELDQSVNSCVTEEKDDAVTSASSEQKCLASNYVDINKFDGDATCTGEIESDGAVTSAGTEAQNQSMIGENPDTFQSNPVRSEQSKAADGTVTCTAIDTEHIGSVICSVTGTDSQENAVRGLCPETVNNIATISHADKSEDIVNGESTVTSTGIIAEDDPACTLLEENQKGFVGVSNQVATDSTEIRTETNAVEVSQGSYIDDEGCVTSTGEKEEDEESENCVTSTGRGNEEAEHVLACTGTEESGMLLINMGTTEHESSACLSTDHLGTGLDEYSLNASKSSIDVMACLPKEMKVGSVHNNIKGTVASSTTSIGISNENMAFLSPKKDSLFTETCKSNNEQSINQPLVSEEKNENTESSLDNRKCGDLIKMVSKEINIVSASASENDKHKGEIISTSGAKLCSISAHCAKPNEPTLPLVARTVENLEKVKGLLIEDFSFPAPSTTVKYMNQDGDVMKSNKVSTSILEEIETPKPVVTVEDTDTVLATNRIIEKTNSMELNAVHMPSVFTGGTDKIQVVGDKEGRDECATISTSIIEDTETPVSEKGNEDIAQCFDLRLEQTTDTATISTSSVEQFEFSAEKQINQISVTEGKLNFAQLSTEICNRVIHSVVVPTEIKHRNENTVEVEKYKTVQEATSQKSELDESSMHLPTKVGIFHGLEFSITNSKSDQMLIASTTEDLAKNPDKSGAAASEETPCTLASIEVEEKISKCPGELDPTMSTGLKKNKNLLELPNDGQGIQGREESREPSVISRTDSNCESIEISTNTMELVNVVELPCAEISFDSSVCHGLSAGNKSKEDVKYIEVLSKPAGLLGEKKWNEKIGFIIHQPLKAEVTGKKDVYNSSSLPFELGEISENAQDSKADVNAKVPDALVHGNTENNNGKN</sequence>
<feature type="compositionally biased region" description="Basic and acidic residues" evidence="1">
    <location>
        <begin position="1345"/>
        <end position="1357"/>
    </location>
</feature>
<feature type="compositionally biased region" description="Basic and acidic residues" evidence="1">
    <location>
        <begin position="259"/>
        <end position="268"/>
    </location>
</feature>
<feature type="region of interest" description="Disordered" evidence="1">
    <location>
        <begin position="1724"/>
        <end position="1752"/>
    </location>
</feature>
<feature type="compositionally biased region" description="Basic and acidic residues" evidence="1">
    <location>
        <begin position="635"/>
        <end position="646"/>
    </location>
</feature>
<feature type="region of interest" description="Disordered" evidence="1">
    <location>
        <begin position="1063"/>
        <end position="1082"/>
    </location>
</feature>
<evidence type="ECO:0000313" key="3">
    <source>
        <dbReference type="Proteomes" id="UP000694406"/>
    </source>
</evidence>
<dbReference type="PANTHER" id="PTHR47391">
    <property type="entry name" value="BIORIENTATION OF CHROMOSOMES IN CELL DIVISION 1 LIKE 1"/>
    <property type="match status" value="1"/>
</dbReference>
<dbReference type="Ensembl" id="ENSLLTT00000013681.1">
    <property type="protein sequence ID" value="ENSLLTP00000013174.1"/>
    <property type="gene ID" value="ENSLLTG00000010068.1"/>
</dbReference>
<feature type="region of interest" description="Disordered" evidence="1">
    <location>
        <begin position="1856"/>
        <end position="1881"/>
    </location>
</feature>
<keyword evidence="3" id="KW-1185">Reference proteome</keyword>
<feature type="region of interest" description="Disordered" evidence="1">
    <location>
        <begin position="607"/>
        <end position="668"/>
    </location>
</feature>
<feature type="compositionally biased region" description="Basic and acidic residues" evidence="1">
    <location>
        <begin position="311"/>
        <end position="340"/>
    </location>
</feature>
<feature type="compositionally biased region" description="Basic and acidic residues" evidence="1">
    <location>
        <begin position="183"/>
        <end position="227"/>
    </location>
</feature>
<feature type="compositionally biased region" description="Polar residues" evidence="1">
    <location>
        <begin position="228"/>
        <end position="242"/>
    </location>
</feature>
<feature type="region of interest" description="Disordered" evidence="1">
    <location>
        <begin position="1"/>
        <end position="429"/>
    </location>
</feature>
<name>A0A8C5WU49_LATLA</name>
<reference evidence="2" key="1">
    <citation type="submission" date="2025-08" db="UniProtKB">
        <authorList>
            <consortium name="Ensembl"/>
        </authorList>
    </citation>
    <scope>IDENTIFICATION</scope>
</reference>
<protein>
    <recommendedName>
        <fullName evidence="4">Biorientation of chromosomes in cell division protein 1-like 1</fullName>
    </recommendedName>
</protein>
<dbReference type="GeneTree" id="ENSGT00940000156198"/>
<feature type="region of interest" description="Disordered" evidence="1">
    <location>
        <begin position="1337"/>
        <end position="1357"/>
    </location>
</feature>
<dbReference type="Proteomes" id="UP000694406">
    <property type="component" value="Unplaced"/>
</dbReference>
<evidence type="ECO:0008006" key="4">
    <source>
        <dbReference type="Google" id="ProtNLM"/>
    </source>
</evidence>
<evidence type="ECO:0000313" key="2">
    <source>
        <dbReference type="Ensembl" id="ENSLLTP00000013174.1"/>
    </source>
</evidence>
<feature type="compositionally biased region" description="Basic and acidic residues" evidence="1">
    <location>
        <begin position="96"/>
        <end position="128"/>
    </location>
</feature>
<proteinExistence type="predicted"/>
<feature type="region of interest" description="Disordered" evidence="1">
    <location>
        <begin position="1198"/>
        <end position="1224"/>
    </location>
</feature>
<evidence type="ECO:0000256" key="1">
    <source>
        <dbReference type="SAM" id="MobiDB-lite"/>
    </source>
</evidence>
<feature type="compositionally biased region" description="Basic and acidic residues" evidence="1">
    <location>
        <begin position="243"/>
        <end position="253"/>
    </location>
</feature>
<feature type="compositionally biased region" description="Basic and acidic residues" evidence="1">
    <location>
        <begin position="24"/>
        <end position="35"/>
    </location>
</feature>
<feature type="compositionally biased region" description="Polar residues" evidence="1">
    <location>
        <begin position="1063"/>
        <end position="1077"/>
    </location>
</feature>
<accession>A0A8C5WU49</accession>
<feature type="compositionally biased region" description="Basic and acidic residues" evidence="1">
    <location>
        <begin position="406"/>
        <end position="429"/>
    </location>
</feature>
<feature type="compositionally biased region" description="Basic and acidic residues" evidence="1">
    <location>
        <begin position="607"/>
        <end position="620"/>
    </location>
</feature>
<feature type="compositionally biased region" description="Basic and acidic residues" evidence="1">
    <location>
        <begin position="53"/>
        <end position="87"/>
    </location>
</feature>
<reference evidence="2" key="2">
    <citation type="submission" date="2025-09" db="UniProtKB">
        <authorList>
            <consortium name="Ensembl"/>
        </authorList>
    </citation>
    <scope>IDENTIFICATION</scope>
</reference>
<feature type="compositionally biased region" description="Basic and acidic residues" evidence="1">
    <location>
        <begin position="370"/>
        <end position="393"/>
    </location>
</feature>
<organism evidence="2 3">
    <name type="scientific">Laticauda laticaudata</name>
    <name type="common">Blue-ringed sea krait</name>
    <name type="synonym">Blue-lipped sea krait</name>
    <dbReference type="NCBI Taxonomy" id="8630"/>
    <lineage>
        <taxon>Eukaryota</taxon>
        <taxon>Metazoa</taxon>
        <taxon>Chordata</taxon>
        <taxon>Craniata</taxon>
        <taxon>Vertebrata</taxon>
        <taxon>Euteleostomi</taxon>
        <taxon>Lepidosauria</taxon>
        <taxon>Squamata</taxon>
        <taxon>Bifurcata</taxon>
        <taxon>Unidentata</taxon>
        <taxon>Episquamata</taxon>
        <taxon>Toxicofera</taxon>
        <taxon>Serpentes</taxon>
        <taxon>Colubroidea</taxon>
        <taxon>Elapidae</taxon>
        <taxon>Laticaudinae</taxon>
        <taxon>Laticauda</taxon>
    </lineage>
</organism>
<dbReference type="PANTHER" id="PTHR47391:SF1">
    <property type="entry name" value="BIORIENTATION OF CHROMOSOMES IN CELL DIVISION 1 LIKE 1"/>
    <property type="match status" value="1"/>
</dbReference>